<dbReference type="Pfam" id="PF01098">
    <property type="entry name" value="FTSW_RODA_SPOVE"/>
    <property type="match status" value="1"/>
</dbReference>
<sequence>MQNIVAHLRGLDWILIGSAVGLTGIGLVSIYSSSIARDNFSNFEKQVAFLAVGLLAMFVISLFDYRLLRNNSYLILFLYIVGLVALAGLFVFAPEIRGTQRWYRLGPLSIDPVEYMKLVLIIIIAKYFALRHVELYRIRHIVFTGLYFFFPMLLVFFQPDLGSVILLSLLWVVLLLVAGIRFRHLFVIIALGALVSALAWSVFLLDYQKARIIGFLEPELDPLGIGWSQLQSEIAIGSGGFFGKGFAEGTQTQYAFLSEPQTDFVFAAVAEEFGLLGISFIFFLLSILLWRIAKIGSEAQDNFSRLYAAGMITLFIVHTFINVGMNLGLLPIIGLSLPLVSYGGGLLIATYIGLGILLSIKARGRE</sequence>
<proteinExistence type="predicted"/>
<feature type="transmembrane region" description="Helical" evidence="6">
    <location>
        <begin position="339"/>
        <end position="360"/>
    </location>
</feature>
<feature type="transmembrane region" description="Helical" evidence="6">
    <location>
        <begin position="163"/>
        <end position="180"/>
    </location>
</feature>
<dbReference type="GO" id="GO:0015648">
    <property type="term" value="F:lipid-linked peptidoglycan transporter activity"/>
    <property type="evidence" value="ECO:0007669"/>
    <property type="project" value="TreeGrafter"/>
</dbReference>
<evidence type="ECO:0000313" key="7">
    <source>
        <dbReference type="EMBL" id="KKU92749.1"/>
    </source>
</evidence>
<evidence type="ECO:0000256" key="6">
    <source>
        <dbReference type="SAM" id="Phobius"/>
    </source>
</evidence>
<dbReference type="InterPro" id="IPR001182">
    <property type="entry name" value="FtsW/RodA"/>
</dbReference>
<dbReference type="GO" id="GO:0005886">
    <property type="term" value="C:plasma membrane"/>
    <property type="evidence" value="ECO:0007669"/>
    <property type="project" value="TreeGrafter"/>
</dbReference>
<evidence type="ECO:0000313" key="8">
    <source>
        <dbReference type="Proteomes" id="UP000034462"/>
    </source>
</evidence>
<dbReference type="InterPro" id="IPR011923">
    <property type="entry name" value="RodA/MrdB"/>
</dbReference>
<evidence type="ECO:0000256" key="3">
    <source>
        <dbReference type="ARBA" id="ARBA00022960"/>
    </source>
</evidence>
<keyword evidence="2 6" id="KW-0812">Transmembrane</keyword>
<feature type="transmembrane region" description="Helical" evidence="6">
    <location>
        <begin position="47"/>
        <end position="65"/>
    </location>
</feature>
<dbReference type="PANTHER" id="PTHR30474">
    <property type="entry name" value="CELL CYCLE PROTEIN"/>
    <property type="match status" value="1"/>
</dbReference>
<feature type="transmembrane region" description="Helical" evidence="6">
    <location>
        <begin position="185"/>
        <end position="205"/>
    </location>
</feature>
<comment type="subcellular location">
    <subcellularLocation>
        <location evidence="1">Membrane</location>
        <topology evidence="1">Multi-pass membrane protein</topology>
    </subcellularLocation>
</comment>
<dbReference type="EMBL" id="LCPH01000007">
    <property type="protein sequence ID" value="KKU92749.1"/>
    <property type="molecule type" value="Genomic_DNA"/>
</dbReference>
<keyword evidence="5 6" id="KW-0472">Membrane</keyword>
<keyword evidence="4 6" id="KW-1133">Transmembrane helix</keyword>
<name>A0A837IN35_9BACT</name>
<keyword evidence="3" id="KW-0133">Cell shape</keyword>
<accession>A0A837IN35</accession>
<reference evidence="7 8" key="1">
    <citation type="journal article" date="2015" name="Nature">
        <title>rRNA introns, odd ribosomes, and small enigmatic genomes across a large radiation of phyla.</title>
        <authorList>
            <person name="Brown C.T."/>
            <person name="Hug L.A."/>
            <person name="Thomas B.C."/>
            <person name="Sharon I."/>
            <person name="Castelle C.J."/>
            <person name="Singh A."/>
            <person name="Wilkins M.J."/>
            <person name="Williams K.H."/>
            <person name="Banfield J.F."/>
        </authorList>
    </citation>
    <scope>NUCLEOTIDE SEQUENCE [LARGE SCALE GENOMIC DNA]</scope>
</reference>
<dbReference type="NCBIfam" id="TIGR02210">
    <property type="entry name" value="rodA_shape"/>
    <property type="match status" value="1"/>
</dbReference>
<feature type="transmembrane region" description="Helical" evidence="6">
    <location>
        <begin position="273"/>
        <end position="293"/>
    </location>
</feature>
<dbReference type="GO" id="GO:0032153">
    <property type="term" value="C:cell division site"/>
    <property type="evidence" value="ECO:0007669"/>
    <property type="project" value="TreeGrafter"/>
</dbReference>
<evidence type="ECO:0000256" key="5">
    <source>
        <dbReference type="ARBA" id="ARBA00023136"/>
    </source>
</evidence>
<dbReference type="GO" id="GO:0051301">
    <property type="term" value="P:cell division"/>
    <property type="evidence" value="ECO:0007669"/>
    <property type="project" value="InterPro"/>
</dbReference>
<dbReference type="PANTHER" id="PTHR30474:SF1">
    <property type="entry name" value="PEPTIDOGLYCAN GLYCOSYLTRANSFERASE MRDB"/>
    <property type="match status" value="1"/>
</dbReference>
<feature type="transmembrane region" description="Helical" evidence="6">
    <location>
        <begin position="141"/>
        <end position="157"/>
    </location>
</feature>
<feature type="transmembrane region" description="Helical" evidence="6">
    <location>
        <begin position="72"/>
        <end position="93"/>
    </location>
</feature>
<evidence type="ECO:0000256" key="1">
    <source>
        <dbReference type="ARBA" id="ARBA00004141"/>
    </source>
</evidence>
<evidence type="ECO:0000256" key="2">
    <source>
        <dbReference type="ARBA" id="ARBA00022692"/>
    </source>
</evidence>
<protein>
    <submittedName>
        <fullName evidence="7">Rod shape-determining protein RodA</fullName>
    </submittedName>
</protein>
<dbReference type="Proteomes" id="UP000034462">
    <property type="component" value="Unassembled WGS sequence"/>
</dbReference>
<feature type="transmembrane region" description="Helical" evidence="6">
    <location>
        <begin position="12"/>
        <end position="35"/>
    </location>
</feature>
<feature type="transmembrane region" description="Helical" evidence="6">
    <location>
        <begin position="113"/>
        <end position="129"/>
    </location>
</feature>
<evidence type="ECO:0000256" key="4">
    <source>
        <dbReference type="ARBA" id="ARBA00022989"/>
    </source>
</evidence>
<organism evidence="7 8">
    <name type="scientific">Candidatus Yanofskybacteria bacterium GW2011_GWC1_48_11</name>
    <dbReference type="NCBI Taxonomy" id="1619027"/>
    <lineage>
        <taxon>Bacteria</taxon>
        <taxon>Candidatus Yanofskyibacteriota</taxon>
    </lineage>
</organism>
<feature type="transmembrane region" description="Helical" evidence="6">
    <location>
        <begin position="305"/>
        <end position="333"/>
    </location>
</feature>
<dbReference type="AlphaFoldDB" id="A0A837IN35"/>
<comment type="caution">
    <text evidence="7">The sequence shown here is derived from an EMBL/GenBank/DDBJ whole genome shotgun (WGS) entry which is preliminary data.</text>
</comment>
<dbReference type="GO" id="GO:0008360">
    <property type="term" value="P:regulation of cell shape"/>
    <property type="evidence" value="ECO:0007669"/>
    <property type="project" value="UniProtKB-KW"/>
</dbReference>
<gene>
    <name evidence="7" type="ORF">UY25_C0007G0006</name>
</gene>